<reference evidence="1 2" key="1">
    <citation type="journal article" date="2015" name="Stand. Genomic Sci.">
        <title>Genomic Encyclopedia of Bacterial and Archaeal Type Strains, Phase III: the genomes of soil and plant-associated and newly described type strains.</title>
        <authorList>
            <person name="Whitman W.B."/>
            <person name="Woyke T."/>
            <person name="Klenk H.P."/>
            <person name="Zhou Y."/>
            <person name="Lilburn T.G."/>
            <person name="Beck B.J."/>
            <person name="De Vos P."/>
            <person name="Vandamme P."/>
            <person name="Eisen J.A."/>
            <person name="Garrity G."/>
            <person name="Hugenholtz P."/>
            <person name="Kyrpides N.C."/>
        </authorList>
    </citation>
    <scope>NUCLEOTIDE SEQUENCE [LARGE SCALE GENOMIC DNA]</scope>
    <source>
        <strain evidence="1 2">CGMCC 1.7748</strain>
    </source>
</reference>
<organism evidence="1 2">
    <name type="scientific">Sphingobium wenxiniae (strain DSM 21828 / CGMCC 1.7748 / JZ-1)</name>
    <dbReference type="NCBI Taxonomy" id="595605"/>
    <lineage>
        <taxon>Bacteria</taxon>
        <taxon>Pseudomonadati</taxon>
        <taxon>Pseudomonadota</taxon>
        <taxon>Alphaproteobacteria</taxon>
        <taxon>Sphingomonadales</taxon>
        <taxon>Sphingomonadaceae</taxon>
        <taxon>Sphingobium</taxon>
    </lineage>
</organism>
<evidence type="ECO:0000313" key="2">
    <source>
        <dbReference type="Proteomes" id="UP000316624"/>
    </source>
</evidence>
<evidence type="ECO:0000313" key="1">
    <source>
        <dbReference type="EMBL" id="TWH90209.1"/>
    </source>
</evidence>
<comment type="caution">
    <text evidence="1">The sequence shown here is derived from an EMBL/GenBank/DDBJ whole genome shotgun (WGS) entry which is preliminary data.</text>
</comment>
<dbReference type="RefSeq" id="WP_145075509.1">
    <property type="nucleotide sequence ID" value="NZ_JACIIY010000038.1"/>
</dbReference>
<dbReference type="EMBL" id="VLKK01000023">
    <property type="protein sequence ID" value="TWH90209.1"/>
    <property type="molecule type" value="Genomic_DNA"/>
</dbReference>
<dbReference type="Proteomes" id="UP000316624">
    <property type="component" value="Unassembled WGS sequence"/>
</dbReference>
<keyword evidence="2" id="KW-1185">Reference proteome</keyword>
<proteinExistence type="predicted"/>
<name>A0A562K450_SPHWJ</name>
<protein>
    <submittedName>
        <fullName evidence="1">Uncharacterized protein</fullName>
    </submittedName>
</protein>
<accession>A0A562K450</accession>
<gene>
    <name evidence="1" type="ORF">IQ35_03603</name>
</gene>
<sequence length="94" mass="10786">MKYVVAFYAVDRAYGGPEEGSWWYDTGELVRLHRVCLTEAAASRLAVRANRLLDLVQRGQRRLDSVLYAGGRYRACVFEHAVPPRFPQAPPRYE</sequence>
<dbReference type="AlphaFoldDB" id="A0A562K450"/>